<gene>
    <name evidence="2" type="primary">AVEN_236479_1</name>
    <name evidence="2" type="ORF">NPIL_575391</name>
</gene>
<name>A0A8X6QBP2_NEPPI</name>
<dbReference type="EMBL" id="BMAW01078224">
    <property type="protein sequence ID" value="GFU10152.1"/>
    <property type="molecule type" value="Genomic_DNA"/>
</dbReference>
<proteinExistence type="predicted"/>
<dbReference type="AlphaFoldDB" id="A0A8X6QBP2"/>
<feature type="non-terminal residue" evidence="2">
    <location>
        <position position="335"/>
    </location>
</feature>
<evidence type="ECO:0000313" key="2">
    <source>
        <dbReference type="EMBL" id="GFU10152.1"/>
    </source>
</evidence>
<evidence type="ECO:0000256" key="1">
    <source>
        <dbReference type="SAM" id="MobiDB-lite"/>
    </source>
</evidence>
<organism evidence="2 3">
    <name type="scientific">Nephila pilipes</name>
    <name type="common">Giant wood spider</name>
    <name type="synonym">Nephila maculata</name>
    <dbReference type="NCBI Taxonomy" id="299642"/>
    <lineage>
        <taxon>Eukaryota</taxon>
        <taxon>Metazoa</taxon>
        <taxon>Ecdysozoa</taxon>
        <taxon>Arthropoda</taxon>
        <taxon>Chelicerata</taxon>
        <taxon>Arachnida</taxon>
        <taxon>Araneae</taxon>
        <taxon>Araneomorphae</taxon>
        <taxon>Entelegynae</taxon>
        <taxon>Araneoidea</taxon>
        <taxon>Nephilidae</taxon>
        <taxon>Nephila</taxon>
    </lineage>
</organism>
<accession>A0A8X6QBP2</accession>
<protein>
    <submittedName>
        <fullName evidence="2">Uncharacterized protein</fullName>
    </submittedName>
</protein>
<feature type="region of interest" description="Disordered" evidence="1">
    <location>
        <begin position="176"/>
        <end position="196"/>
    </location>
</feature>
<evidence type="ECO:0000313" key="3">
    <source>
        <dbReference type="Proteomes" id="UP000887013"/>
    </source>
</evidence>
<keyword evidence="3" id="KW-1185">Reference proteome</keyword>
<reference evidence="2" key="1">
    <citation type="submission" date="2020-08" db="EMBL/GenBank/DDBJ databases">
        <title>Multicomponent nature underlies the extraordinary mechanical properties of spider dragline silk.</title>
        <authorList>
            <person name="Kono N."/>
            <person name="Nakamura H."/>
            <person name="Mori M."/>
            <person name="Yoshida Y."/>
            <person name="Ohtoshi R."/>
            <person name="Malay A.D."/>
            <person name="Moran D.A.P."/>
            <person name="Tomita M."/>
            <person name="Numata K."/>
            <person name="Arakawa K."/>
        </authorList>
    </citation>
    <scope>NUCLEOTIDE SEQUENCE</scope>
</reference>
<sequence length="335" mass="37150">MDNFKRTIHEAQIENRFDPDAVQWEKISQAFMRNPDRTLKNADKRMGFQFNNMFIVKSFFTFGLRKVEPGTIHLIQTTNVPVLIYELPPSSRRSQAEPNLYRRSFEPYDQMLYHRTVMEPHTSYPIPAGTQYILMTVQKTVFALDVLPETILTTLLQNGFRLGDFRKAKHYHQKAYKLPPPTPAHTPVEERPASGKRPLAKNYLEVPSRYKKIRIAPATRRIQRPPTPEPATSVFVPPPASVAVAPPAPVFVSPPAPVAVSPAPVVVSPPAPVVVSPPAPVVVAPPAPMTVSPAPVFVSPPPPETLAPVAAPALPEPTLTDNETYNELMDAVFAP</sequence>
<comment type="caution">
    <text evidence="2">The sequence shown here is derived from an EMBL/GenBank/DDBJ whole genome shotgun (WGS) entry which is preliminary data.</text>
</comment>
<dbReference type="Proteomes" id="UP000887013">
    <property type="component" value="Unassembled WGS sequence"/>
</dbReference>